<keyword evidence="3" id="KW-1185">Reference proteome</keyword>
<evidence type="ECO:0000313" key="3">
    <source>
        <dbReference type="Proteomes" id="UP000807342"/>
    </source>
</evidence>
<proteinExistence type="predicted"/>
<sequence length="60" mass="7143">MDIQSAASRTTHSKSRNERGEKEDRSKTHSTHRSTRYKEKYQSMRERFEKVNAVRCSLLL</sequence>
<feature type="compositionally biased region" description="Basic and acidic residues" evidence="1">
    <location>
        <begin position="15"/>
        <end position="27"/>
    </location>
</feature>
<feature type="region of interest" description="Disordered" evidence="1">
    <location>
        <begin position="1"/>
        <end position="41"/>
    </location>
</feature>
<dbReference type="Proteomes" id="UP000807342">
    <property type="component" value="Unassembled WGS sequence"/>
</dbReference>
<reference evidence="2" key="1">
    <citation type="submission" date="2020-11" db="EMBL/GenBank/DDBJ databases">
        <authorList>
            <consortium name="DOE Joint Genome Institute"/>
            <person name="Ahrendt S."/>
            <person name="Riley R."/>
            <person name="Andreopoulos W."/>
            <person name="Labutti K."/>
            <person name="Pangilinan J."/>
            <person name="Ruiz-Duenas F.J."/>
            <person name="Barrasa J.M."/>
            <person name="Sanchez-Garcia M."/>
            <person name="Camarero S."/>
            <person name="Miyauchi S."/>
            <person name="Serrano A."/>
            <person name="Linde D."/>
            <person name="Babiker R."/>
            <person name="Drula E."/>
            <person name="Ayuso-Fernandez I."/>
            <person name="Pacheco R."/>
            <person name="Padilla G."/>
            <person name="Ferreira P."/>
            <person name="Barriuso J."/>
            <person name="Kellner H."/>
            <person name="Castanera R."/>
            <person name="Alfaro M."/>
            <person name="Ramirez L."/>
            <person name="Pisabarro A.G."/>
            <person name="Kuo A."/>
            <person name="Tritt A."/>
            <person name="Lipzen A."/>
            <person name="He G."/>
            <person name="Yan M."/>
            <person name="Ng V."/>
            <person name="Cullen D."/>
            <person name="Martin F."/>
            <person name="Rosso M.-N."/>
            <person name="Henrissat B."/>
            <person name="Hibbett D."/>
            <person name="Martinez A.T."/>
            <person name="Grigoriev I.V."/>
        </authorList>
    </citation>
    <scope>NUCLEOTIDE SEQUENCE</scope>
    <source>
        <strain evidence="2">MF-IS2</strain>
    </source>
</reference>
<name>A0A9P5XRM8_9AGAR</name>
<dbReference type="OrthoDB" id="2442602at2759"/>
<evidence type="ECO:0000256" key="1">
    <source>
        <dbReference type="SAM" id="MobiDB-lite"/>
    </source>
</evidence>
<protein>
    <submittedName>
        <fullName evidence="2">Uncharacterized protein</fullName>
    </submittedName>
</protein>
<dbReference type="AlphaFoldDB" id="A0A9P5XRM8"/>
<organism evidence="2 3">
    <name type="scientific">Macrolepiota fuliginosa MF-IS2</name>
    <dbReference type="NCBI Taxonomy" id="1400762"/>
    <lineage>
        <taxon>Eukaryota</taxon>
        <taxon>Fungi</taxon>
        <taxon>Dikarya</taxon>
        <taxon>Basidiomycota</taxon>
        <taxon>Agaricomycotina</taxon>
        <taxon>Agaricomycetes</taxon>
        <taxon>Agaricomycetidae</taxon>
        <taxon>Agaricales</taxon>
        <taxon>Agaricineae</taxon>
        <taxon>Agaricaceae</taxon>
        <taxon>Macrolepiota</taxon>
    </lineage>
</organism>
<gene>
    <name evidence="2" type="ORF">P691DRAFT_397378</name>
</gene>
<accession>A0A9P5XRM8</accession>
<comment type="caution">
    <text evidence="2">The sequence shown here is derived from an EMBL/GenBank/DDBJ whole genome shotgun (WGS) entry which is preliminary data.</text>
</comment>
<feature type="compositionally biased region" description="Polar residues" evidence="1">
    <location>
        <begin position="1"/>
        <end position="10"/>
    </location>
</feature>
<evidence type="ECO:0000313" key="2">
    <source>
        <dbReference type="EMBL" id="KAF9454445.1"/>
    </source>
</evidence>
<dbReference type="EMBL" id="MU151054">
    <property type="protein sequence ID" value="KAF9454445.1"/>
    <property type="molecule type" value="Genomic_DNA"/>
</dbReference>